<dbReference type="InterPro" id="IPR036910">
    <property type="entry name" value="HMG_box_dom_sf"/>
</dbReference>
<name>A0ABR1JL74_9AGAR</name>
<gene>
    <name evidence="1" type="ORF">VKT23_007999</name>
</gene>
<reference evidence="1 2" key="1">
    <citation type="submission" date="2024-01" db="EMBL/GenBank/DDBJ databases">
        <title>A draft genome for the cacao thread blight pathogen Marasmiellus scandens.</title>
        <authorList>
            <person name="Baruah I.K."/>
            <person name="Leung J."/>
            <person name="Bukari Y."/>
            <person name="Amoako-Attah I."/>
            <person name="Meinhardt L.W."/>
            <person name="Bailey B.A."/>
            <person name="Cohen S.P."/>
        </authorList>
    </citation>
    <scope>NUCLEOTIDE SEQUENCE [LARGE SCALE GENOMIC DNA]</scope>
    <source>
        <strain evidence="1 2">GH-19</strain>
    </source>
</reference>
<sequence>MDENEALNDHHPGASMQVTWVLDNDGHDGDIEMPDDGDDEMDDMPPLVDQPVSMTYTFLPSELSEPVSTAETTTVGPYSEFTVNLDRDLADAPRGRTSFEPYQSHLPDPSGHIPRPPNAFILFRSAFIRSQKITGKVEGNHSTLSKIIGEVYIFHLHINTD</sequence>
<dbReference type="Proteomes" id="UP001498398">
    <property type="component" value="Unassembled WGS sequence"/>
</dbReference>
<evidence type="ECO:0000313" key="2">
    <source>
        <dbReference type="Proteomes" id="UP001498398"/>
    </source>
</evidence>
<organism evidence="1 2">
    <name type="scientific">Marasmiellus scandens</name>
    <dbReference type="NCBI Taxonomy" id="2682957"/>
    <lineage>
        <taxon>Eukaryota</taxon>
        <taxon>Fungi</taxon>
        <taxon>Dikarya</taxon>
        <taxon>Basidiomycota</taxon>
        <taxon>Agaricomycotina</taxon>
        <taxon>Agaricomycetes</taxon>
        <taxon>Agaricomycetidae</taxon>
        <taxon>Agaricales</taxon>
        <taxon>Marasmiineae</taxon>
        <taxon>Omphalotaceae</taxon>
        <taxon>Marasmiellus</taxon>
    </lineage>
</organism>
<comment type="caution">
    <text evidence="1">The sequence shown here is derived from an EMBL/GenBank/DDBJ whole genome shotgun (WGS) entry which is preliminary data.</text>
</comment>
<proteinExistence type="predicted"/>
<accession>A0ABR1JL74</accession>
<dbReference type="Gene3D" id="1.10.30.10">
    <property type="entry name" value="High mobility group box domain"/>
    <property type="match status" value="1"/>
</dbReference>
<dbReference type="EMBL" id="JBANRG010000011">
    <property type="protein sequence ID" value="KAK7462400.1"/>
    <property type="molecule type" value="Genomic_DNA"/>
</dbReference>
<keyword evidence="2" id="KW-1185">Reference proteome</keyword>
<protein>
    <submittedName>
        <fullName evidence="1">Uncharacterized protein</fullName>
    </submittedName>
</protein>
<evidence type="ECO:0000313" key="1">
    <source>
        <dbReference type="EMBL" id="KAK7462400.1"/>
    </source>
</evidence>